<organism evidence="2 3">
    <name type="scientific">Actinomadura mexicana</name>
    <dbReference type="NCBI Taxonomy" id="134959"/>
    <lineage>
        <taxon>Bacteria</taxon>
        <taxon>Bacillati</taxon>
        <taxon>Actinomycetota</taxon>
        <taxon>Actinomycetes</taxon>
        <taxon>Streptosporangiales</taxon>
        <taxon>Thermomonosporaceae</taxon>
        <taxon>Actinomadura</taxon>
    </lineage>
</organism>
<keyword evidence="3" id="KW-1185">Reference proteome</keyword>
<dbReference type="PANTHER" id="PTHR42305">
    <property type="entry name" value="MEMBRANE PROTEIN RV1733C-RELATED"/>
    <property type="match status" value="1"/>
</dbReference>
<protein>
    <submittedName>
        <fullName evidence="2">Uncharacterized protein</fullName>
    </submittedName>
</protein>
<accession>A0A239GL33</accession>
<keyword evidence="1" id="KW-0472">Membrane</keyword>
<evidence type="ECO:0000313" key="3">
    <source>
        <dbReference type="Proteomes" id="UP000198420"/>
    </source>
</evidence>
<feature type="transmembrane region" description="Helical" evidence="1">
    <location>
        <begin position="140"/>
        <end position="161"/>
    </location>
</feature>
<evidence type="ECO:0000256" key="1">
    <source>
        <dbReference type="SAM" id="Phobius"/>
    </source>
</evidence>
<feature type="transmembrane region" description="Helical" evidence="1">
    <location>
        <begin position="27"/>
        <end position="50"/>
    </location>
</feature>
<dbReference type="PANTHER" id="PTHR42305:SF1">
    <property type="entry name" value="MEMBRANE PROTEIN RV1733C-RELATED"/>
    <property type="match status" value="1"/>
</dbReference>
<dbReference type="EMBL" id="FZNP01000025">
    <property type="protein sequence ID" value="SNS69877.1"/>
    <property type="molecule type" value="Genomic_DNA"/>
</dbReference>
<sequence length="184" mass="20241">MRRLGRVRRRFGFDRNDLRRCVDRRQWTVGVAAAVLFTVLAPPASVLLAVDAYRSGVRAEHRNVHRAVAQVVHTDSQGGAGVRHTYAELAWTSLDGRPRTTVVPADKSVRPGMEQRIWVDAAGNPVQHPQTRTATLATTAVAAAAAAVAVGVPLLAAYLLVRRRCDRHRDALWDESWTSLAQHA</sequence>
<keyword evidence="1" id="KW-0812">Transmembrane</keyword>
<dbReference type="RefSeq" id="WP_089316654.1">
    <property type="nucleotide sequence ID" value="NZ_FZNP01000025.1"/>
</dbReference>
<dbReference type="Proteomes" id="UP000198420">
    <property type="component" value="Unassembled WGS sequence"/>
</dbReference>
<name>A0A239GL33_9ACTN</name>
<keyword evidence="1" id="KW-1133">Transmembrane helix</keyword>
<dbReference type="InterPro" id="IPR039708">
    <property type="entry name" value="MT1774/Rv1733c-like"/>
</dbReference>
<proteinExistence type="predicted"/>
<gene>
    <name evidence="2" type="ORF">SAMN06265355_12527</name>
</gene>
<dbReference type="AlphaFoldDB" id="A0A239GL33"/>
<reference evidence="3" key="1">
    <citation type="submission" date="2017-06" db="EMBL/GenBank/DDBJ databases">
        <authorList>
            <person name="Varghese N."/>
            <person name="Submissions S."/>
        </authorList>
    </citation>
    <scope>NUCLEOTIDE SEQUENCE [LARGE SCALE GENOMIC DNA]</scope>
    <source>
        <strain evidence="3">DSM 44485</strain>
    </source>
</reference>
<evidence type="ECO:0000313" key="2">
    <source>
        <dbReference type="EMBL" id="SNS69877.1"/>
    </source>
</evidence>